<name>D7KPF7_ARALL</name>
<dbReference type="Gramene" id="Al_scaffold_0001_1347">
    <property type="protein sequence ID" value="Al_scaffold_0001_1347"/>
    <property type="gene ID" value="Al_scaffold_0001_1347"/>
</dbReference>
<dbReference type="AlphaFoldDB" id="D7KPF7"/>
<dbReference type="InterPro" id="IPR029055">
    <property type="entry name" value="Ntn_hydrolases_N"/>
</dbReference>
<dbReference type="SUPFAM" id="SSF56235">
    <property type="entry name" value="N-terminal nucleophile aminohydrolases (Ntn hydrolases)"/>
    <property type="match status" value="1"/>
</dbReference>
<dbReference type="EMBL" id="GL348713">
    <property type="protein sequence ID" value="EFH66243.1"/>
    <property type="molecule type" value="Genomic_DNA"/>
</dbReference>
<dbReference type="STRING" id="81972.D7KPF7"/>
<dbReference type="HOGENOM" id="CLU_2136893_0_0_1"/>
<dbReference type="Gene3D" id="3.60.20.10">
    <property type="entry name" value="Glutamine Phosphoribosylpyrophosphate, subunit 1, domain 1"/>
    <property type="match status" value="1"/>
</dbReference>
<dbReference type="Proteomes" id="UP000008694">
    <property type="component" value="Unassembled WGS sequence"/>
</dbReference>
<organism evidence="2">
    <name type="scientific">Arabidopsis lyrata subsp. lyrata</name>
    <name type="common">Lyre-leaved rock-cress</name>
    <dbReference type="NCBI Taxonomy" id="81972"/>
    <lineage>
        <taxon>Eukaryota</taxon>
        <taxon>Viridiplantae</taxon>
        <taxon>Streptophyta</taxon>
        <taxon>Embryophyta</taxon>
        <taxon>Tracheophyta</taxon>
        <taxon>Spermatophyta</taxon>
        <taxon>Magnoliopsida</taxon>
        <taxon>eudicotyledons</taxon>
        <taxon>Gunneridae</taxon>
        <taxon>Pentapetalae</taxon>
        <taxon>rosids</taxon>
        <taxon>malvids</taxon>
        <taxon>Brassicales</taxon>
        <taxon>Brassicaceae</taxon>
        <taxon>Camelineae</taxon>
        <taxon>Arabidopsis</taxon>
    </lineage>
</organism>
<reference evidence="2" key="1">
    <citation type="journal article" date="2011" name="Nat. Genet.">
        <title>The Arabidopsis lyrata genome sequence and the basis of rapid genome size change.</title>
        <authorList>
            <person name="Hu T.T."/>
            <person name="Pattyn P."/>
            <person name="Bakker E.G."/>
            <person name="Cao J."/>
            <person name="Cheng J.-F."/>
            <person name="Clark R.M."/>
            <person name="Fahlgren N."/>
            <person name="Fawcett J.A."/>
            <person name="Grimwood J."/>
            <person name="Gundlach H."/>
            <person name="Haberer G."/>
            <person name="Hollister J.D."/>
            <person name="Ossowski S."/>
            <person name="Ottilar R.P."/>
            <person name="Salamov A.A."/>
            <person name="Schneeberger K."/>
            <person name="Spannagl M."/>
            <person name="Wang X."/>
            <person name="Yang L."/>
            <person name="Nasrallah M.E."/>
            <person name="Bergelson J."/>
            <person name="Carrington J.C."/>
            <person name="Gaut B.S."/>
            <person name="Schmutz J."/>
            <person name="Mayer K.F.X."/>
            <person name="Van de Peer Y."/>
            <person name="Grigoriev I.V."/>
            <person name="Nordborg M."/>
            <person name="Weigel D."/>
            <person name="Guo Y.-L."/>
        </authorList>
    </citation>
    <scope>NUCLEOTIDE SEQUENCE [LARGE SCALE GENOMIC DNA]</scope>
    <source>
        <strain evidence="2">cv. MN47</strain>
    </source>
</reference>
<protein>
    <submittedName>
        <fullName evidence="1">Predicted protein</fullName>
    </submittedName>
</protein>
<evidence type="ECO:0000313" key="1">
    <source>
        <dbReference type="EMBL" id="EFH66243.1"/>
    </source>
</evidence>
<dbReference type="eggNOG" id="KOG0175">
    <property type="taxonomic scope" value="Eukaryota"/>
</dbReference>
<evidence type="ECO:0000313" key="2">
    <source>
        <dbReference type="Proteomes" id="UP000008694"/>
    </source>
</evidence>
<accession>D7KPF7</accession>
<sequence>MLNPYFLYNRVLDYTMLTTKEDGSRETGFQSVLVHHTLTVYWTAVEETSELARRSIYHATFRDGASGGVASVYHVGPEGWTKLSGDDVEELHYHYYPVAPAIAEQVMEEATAE</sequence>
<dbReference type="MEROPS" id="T01.A10"/>
<gene>
    <name evidence="1" type="ORF">ARALYDRAFT_679024</name>
</gene>
<keyword evidence="2" id="KW-1185">Reference proteome</keyword>
<proteinExistence type="predicted"/>